<dbReference type="InterPro" id="IPR051157">
    <property type="entry name" value="PDH/Transketolase"/>
</dbReference>
<dbReference type="Gene3D" id="3.40.50.970">
    <property type="match status" value="1"/>
</dbReference>
<dbReference type="SUPFAM" id="SSF52922">
    <property type="entry name" value="TK C-terminal domain-like"/>
    <property type="match status" value="1"/>
</dbReference>
<evidence type="ECO:0000313" key="4">
    <source>
        <dbReference type="Proteomes" id="UP000001593"/>
    </source>
</evidence>
<sequence length="349" mass="39355">MAFVRILAQLVKDKDIGSRIVPIIPDEARTFGMEGMFRQLGIYSSVGQLYEPVDKDQVMFYREDKKGQILEEGINEAGAMSSFIAAGTSYSSHNQPMLPFYIFYSMFGFQRIGDLAWAAGDSRTRGFLIGGTAGRTTLNGEGLQHEDGHSHMLAATIPNCRTYDPTYGYELAVIIQDGMKKMTEQQQDVFYYITVMNESYQQPAIPLGVEDGIIKGMYLLEEDKKEAAHHVQLLGSGTILREVREAAKILRDEFNVAADVWSVTSFNELRRDGLAVERSNRLHPGQKPKQTYVEECLGGRKGPVIASTDYMKLFAEQIRQWVPSKEFKVLGTDGFGRSDSRKKLRHFFE</sequence>
<reference evidence="3 4" key="1">
    <citation type="journal article" date="2007" name="Science">
        <title>Sea anemone genome reveals ancestral eumetazoan gene repertoire and genomic organization.</title>
        <authorList>
            <person name="Putnam N.H."/>
            <person name="Srivastava M."/>
            <person name="Hellsten U."/>
            <person name="Dirks B."/>
            <person name="Chapman J."/>
            <person name="Salamov A."/>
            <person name="Terry A."/>
            <person name="Shapiro H."/>
            <person name="Lindquist E."/>
            <person name="Kapitonov V.V."/>
            <person name="Jurka J."/>
            <person name="Genikhovich G."/>
            <person name="Grigoriev I.V."/>
            <person name="Lucas S.M."/>
            <person name="Steele R.E."/>
            <person name="Finnerty J.R."/>
            <person name="Technau U."/>
            <person name="Martindale M.Q."/>
            <person name="Rokhsar D.S."/>
        </authorList>
    </citation>
    <scope>NUCLEOTIDE SEQUENCE [LARGE SCALE GENOMIC DNA]</scope>
    <source>
        <strain evidence="4">CH2 X CH6</strain>
    </source>
</reference>
<dbReference type="SUPFAM" id="SSF52518">
    <property type="entry name" value="Thiamin diphosphate-binding fold (THDP-binding)"/>
    <property type="match status" value="1"/>
</dbReference>
<name>A7T9R5_NEMVE</name>
<organism evidence="3 4">
    <name type="scientific">Nematostella vectensis</name>
    <name type="common">Starlet sea anemone</name>
    <dbReference type="NCBI Taxonomy" id="45351"/>
    <lineage>
        <taxon>Eukaryota</taxon>
        <taxon>Metazoa</taxon>
        <taxon>Cnidaria</taxon>
        <taxon>Anthozoa</taxon>
        <taxon>Hexacorallia</taxon>
        <taxon>Actiniaria</taxon>
        <taxon>Edwardsiidae</taxon>
        <taxon>Nematostella</taxon>
    </lineage>
</organism>
<evidence type="ECO:0000259" key="1">
    <source>
        <dbReference type="Pfam" id="PF17831"/>
    </source>
</evidence>
<feature type="domain" description="Transketolase-like C-terminal" evidence="2">
    <location>
        <begin position="216"/>
        <end position="349"/>
    </location>
</feature>
<evidence type="ECO:0000259" key="2">
    <source>
        <dbReference type="Pfam" id="PF22613"/>
    </source>
</evidence>
<dbReference type="EMBL" id="DS473565">
    <property type="protein sequence ID" value="EDO27258.1"/>
    <property type="molecule type" value="Genomic_DNA"/>
</dbReference>
<feature type="domain" description="Pyruvate dehydrogenase E1 component middle" evidence="1">
    <location>
        <begin position="1"/>
        <end position="203"/>
    </location>
</feature>
<dbReference type="InterPro" id="IPR029061">
    <property type="entry name" value="THDP-binding"/>
</dbReference>
<gene>
    <name evidence="3" type="ORF">NEMVEDRAFT_v1g224259</name>
</gene>
<dbReference type="Gene3D" id="3.40.50.920">
    <property type="match status" value="1"/>
</dbReference>
<dbReference type="PANTHER" id="PTHR43825:SF3">
    <property type="entry name" value="PYRUVATE DEHYDROGENASE E1 COMPONENT"/>
    <property type="match status" value="1"/>
</dbReference>
<dbReference type="AlphaFoldDB" id="A7T9R5"/>
<dbReference type="Pfam" id="PF17831">
    <property type="entry name" value="PDH_E1_M"/>
    <property type="match status" value="1"/>
</dbReference>
<dbReference type="eggNOG" id="ENOG502QRNE">
    <property type="taxonomic scope" value="Eukaryota"/>
</dbReference>
<dbReference type="Proteomes" id="UP000001593">
    <property type="component" value="Unassembled WGS sequence"/>
</dbReference>
<dbReference type="InterPro" id="IPR055152">
    <property type="entry name" value="Transketolase-like_C_2"/>
</dbReference>
<evidence type="ECO:0008006" key="5">
    <source>
        <dbReference type="Google" id="ProtNLM"/>
    </source>
</evidence>
<dbReference type="InParanoid" id="A7T9R5"/>
<dbReference type="InterPro" id="IPR041621">
    <property type="entry name" value="PDH_E1_M"/>
</dbReference>
<dbReference type="PANTHER" id="PTHR43825">
    <property type="entry name" value="PYRUVATE DEHYDROGENASE E1 COMPONENT"/>
    <property type="match status" value="1"/>
</dbReference>
<keyword evidence="4" id="KW-1185">Reference proteome</keyword>
<dbReference type="KEGG" id="nve:5497533"/>
<dbReference type="HOGENOM" id="CLU_009154_1_0_1"/>
<evidence type="ECO:0000313" key="3">
    <source>
        <dbReference type="EMBL" id="EDO27258.1"/>
    </source>
</evidence>
<accession>A7T9R5</accession>
<proteinExistence type="predicted"/>
<feature type="non-terminal residue" evidence="3">
    <location>
        <position position="349"/>
    </location>
</feature>
<dbReference type="InterPro" id="IPR009014">
    <property type="entry name" value="Transketo_C/PFOR_II"/>
</dbReference>
<protein>
    <recommendedName>
        <fullName evidence="5">Pyruvate dehydrogenase E1 component middle domain-containing protein</fullName>
    </recommendedName>
</protein>
<dbReference type="Pfam" id="PF22613">
    <property type="entry name" value="Transketolase_C_1"/>
    <property type="match status" value="1"/>
</dbReference>